<dbReference type="Proteomes" id="UP000717585">
    <property type="component" value="Unassembled WGS sequence"/>
</dbReference>
<gene>
    <name evidence="2" type="ORF">J8273_6523</name>
</gene>
<evidence type="ECO:0000256" key="1">
    <source>
        <dbReference type="SAM" id="SignalP"/>
    </source>
</evidence>
<sequence>MNRLVIIALLIATVTAYSCGSLSDLASTKSFTKFNDKQLLFLVVEDSTNAEVFRAPFCPTVDKYGALVINNLWDKIESSETYYLHVEVWAKSKLMYSTSSKTLLSGGKFIPYRVVQVSTVNGGVTDIAWNNNVLCELCSSCLDDACYIGISGKSTSAADMQAKVFVSWIGTDADGYVMTSDTTSISQFNFMDATSLHESMTDLS</sequence>
<evidence type="ECO:0000313" key="3">
    <source>
        <dbReference type="Proteomes" id="UP000717585"/>
    </source>
</evidence>
<name>A0A8J6E2C7_9EUKA</name>
<keyword evidence="1" id="KW-0732">Signal</keyword>
<reference evidence="2" key="1">
    <citation type="submission" date="2021-05" db="EMBL/GenBank/DDBJ databases">
        <title>A free-living protist that lacks canonical eukaryotic 1 DNA replication and segregation systems.</title>
        <authorList>
            <person name="Salas-Leiva D.E."/>
            <person name="Tromer E.C."/>
            <person name="Curtis B.A."/>
            <person name="Jerlstrom-Hultqvist J."/>
            <person name="Kolisko M."/>
            <person name="Yi Z."/>
            <person name="Salas-Leiva J.S."/>
            <person name="Gallot-Lavallee L."/>
            <person name="Kops G.J.P.L."/>
            <person name="Archibald J.M."/>
            <person name="Simpson A.G.B."/>
            <person name="Roger A.J."/>
        </authorList>
    </citation>
    <scope>NUCLEOTIDE SEQUENCE</scope>
    <source>
        <strain evidence="2">BICM</strain>
    </source>
</reference>
<feature type="signal peptide" evidence="1">
    <location>
        <begin position="1"/>
        <end position="16"/>
    </location>
</feature>
<organism evidence="2 3">
    <name type="scientific">Carpediemonas membranifera</name>
    <dbReference type="NCBI Taxonomy" id="201153"/>
    <lineage>
        <taxon>Eukaryota</taxon>
        <taxon>Metamonada</taxon>
        <taxon>Carpediemonas-like organisms</taxon>
        <taxon>Carpediemonas</taxon>
    </lineage>
</organism>
<dbReference type="OrthoDB" id="188293at2759"/>
<dbReference type="PROSITE" id="PS51257">
    <property type="entry name" value="PROKAR_LIPOPROTEIN"/>
    <property type="match status" value="1"/>
</dbReference>
<dbReference type="AlphaFoldDB" id="A0A8J6E2C7"/>
<proteinExistence type="predicted"/>
<protein>
    <submittedName>
        <fullName evidence="2">Prokaryotic membrane lipoprotein lipid attachment site</fullName>
    </submittedName>
</protein>
<comment type="caution">
    <text evidence="2">The sequence shown here is derived from an EMBL/GenBank/DDBJ whole genome shotgun (WGS) entry which is preliminary data.</text>
</comment>
<accession>A0A8J6E2C7</accession>
<keyword evidence="3" id="KW-1185">Reference proteome</keyword>
<dbReference type="EMBL" id="JAHDYR010000053">
    <property type="protein sequence ID" value="KAG9391747.1"/>
    <property type="molecule type" value="Genomic_DNA"/>
</dbReference>
<keyword evidence="2" id="KW-0449">Lipoprotein</keyword>
<feature type="chain" id="PRO_5035148187" evidence="1">
    <location>
        <begin position="17"/>
        <end position="204"/>
    </location>
</feature>
<evidence type="ECO:0000313" key="2">
    <source>
        <dbReference type="EMBL" id="KAG9391747.1"/>
    </source>
</evidence>